<name>A0A9Q0RYW3_9DIPT</name>
<dbReference type="OrthoDB" id="8060036at2759"/>
<dbReference type="EMBL" id="WJQU01000003">
    <property type="protein sequence ID" value="KAJ6637892.1"/>
    <property type="molecule type" value="Genomic_DNA"/>
</dbReference>
<evidence type="ECO:0000256" key="1">
    <source>
        <dbReference type="SAM" id="MobiDB-lite"/>
    </source>
</evidence>
<feature type="region of interest" description="Disordered" evidence="1">
    <location>
        <begin position="1"/>
        <end position="25"/>
    </location>
</feature>
<organism evidence="2 3">
    <name type="scientific">Pseudolycoriella hygida</name>
    <dbReference type="NCBI Taxonomy" id="35572"/>
    <lineage>
        <taxon>Eukaryota</taxon>
        <taxon>Metazoa</taxon>
        <taxon>Ecdysozoa</taxon>
        <taxon>Arthropoda</taxon>
        <taxon>Hexapoda</taxon>
        <taxon>Insecta</taxon>
        <taxon>Pterygota</taxon>
        <taxon>Neoptera</taxon>
        <taxon>Endopterygota</taxon>
        <taxon>Diptera</taxon>
        <taxon>Nematocera</taxon>
        <taxon>Sciaroidea</taxon>
        <taxon>Sciaridae</taxon>
        <taxon>Pseudolycoriella</taxon>
    </lineage>
</organism>
<dbReference type="AlphaFoldDB" id="A0A9Q0RYW3"/>
<sequence>MAILNSFSGLGSSRRHLQAGGSLSGSLRGINSDIMTIPRAPLPPTSVNEKNKFIKLFSQFIQKCVILVKI</sequence>
<keyword evidence="3" id="KW-1185">Reference proteome</keyword>
<protein>
    <submittedName>
        <fullName evidence="2">Uncharacterized protein</fullName>
    </submittedName>
</protein>
<gene>
    <name evidence="2" type="ORF">Bhyg_10623</name>
</gene>
<accession>A0A9Q0RYW3</accession>
<comment type="caution">
    <text evidence="2">The sequence shown here is derived from an EMBL/GenBank/DDBJ whole genome shotgun (WGS) entry which is preliminary data.</text>
</comment>
<feature type="compositionally biased region" description="Polar residues" evidence="1">
    <location>
        <begin position="1"/>
        <end position="11"/>
    </location>
</feature>
<reference evidence="2" key="1">
    <citation type="submission" date="2022-07" db="EMBL/GenBank/DDBJ databases">
        <authorList>
            <person name="Trinca V."/>
            <person name="Uliana J.V.C."/>
            <person name="Torres T.T."/>
            <person name="Ward R.J."/>
            <person name="Monesi N."/>
        </authorList>
    </citation>
    <scope>NUCLEOTIDE SEQUENCE</scope>
    <source>
        <strain evidence="2">HSMRA1968</strain>
        <tissue evidence="2">Whole embryos</tissue>
    </source>
</reference>
<proteinExistence type="predicted"/>
<dbReference type="Proteomes" id="UP001151699">
    <property type="component" value="Chromosome X"/>
</dbReference>
<evidence type="ECO:0000313" key="2">
    <source>
        <dbReference type="EMBL" id="KAJ6637892.1"/>
    </source>
</evidence>
<evidence type="ECO:0000313" key="3">
    <source>
        <dbReference type="Proteomes" id="UP001151699"/>
    </source>
</evidence>